<reference evidence="1 2" key="1">
    <citation type="submission" date="2019-02" db="EMBL/GenBank/DDBJ databases">
        <authorList>
            <person name="Lehtovirta-Morley E L."/>
        </authorList>
    </citation>
    <scope>NUCLEOTIDE SEQUENCE [LARGE SCALE GENOMIC DNA]</scope>
    <source>
        <strain evidence="1">NFRAN1</strain>
    </source>
</reference>
<dbReference type="RefSeq" id="WP_134483791.1">
    <property type="nucleotide sequence ID" value="NZ_LR216287.1"/>
</dbReference>
<dbReference type="AlphaFoldDB" id="A0A484IAI3"/>
<proteinExistence type="predicted"/>
<dbReference type="KEGG" id="nfn:NFRAN_1451"/>
<evidence type="ECO:0000313" key="1">
    <source>
        <dbReference type="EMBL" id="VFJ13773.1"/>
    </source>
</evidence>
<dbReference type="Proteomes" id="UP000294299">
    <property type="component" value="Chromosome NFRAN"/>
</dbReference>
<evidence type="ECO:0000313" key="2">
    <source>
        <dbReference type="Proteomes" id="UP000294299"/>
    </source>
</evidence>
<name>A0A484IAI3_9ARCH</name>
<organism evidence="1 2">
    <name type="scientific">Candidatus Nitrosocosmicus franklandianus</name>
    <dbReference type="NCBI Taxonomy" id="1798806"/>
    <lineage>
        <taxon>Archaea</taxon>
        <taxon>Nitrososphaerota</taxon>
        <taxon>Nitrososphaeria</taxon>
        <taxon>Nitrososphaerales</taxon>
        <taxon>Nitrososphaeraceae</taxon>
        <taxon>Candidatus Nitrosocosmicus</taxon>
    </lineage>
</organism>
<keyword evidence="2" id="KW-1185">Reference proteome</keyword>
<dbReference type="GeneID" id="41584784"/>
<gene>
    <name evidence="1" type="ORF">NFRAN_1451</name>
</gene>
<sequence length="73" mass="8659">MVRSFEEWWATVPEELKAKARKGDEDNKVLLNQVNYVLLHLHLQGKHDTKPSHEELKDWLHSGQVDVMRQIKK</sequence>
<protein>
    <submittedName>
        <fullName evidence="1">Uncharacterized protein</fullName>
    </submittedName>
</protein>
<dbReference type="EMBL" id="LR216287">
    <property type="protein sequence ID" value="VFJ13773.1"/>
    <property type="molecule type" value="Genomic_DNA"/>
</dbReference>
<dbReference type="OrthoDB" id="5631at2157"/>
<accession>A0A484IAI3</accession>